<feature type="region of interest" description="Disordered" evidence="14">
    <location>
        <begin position="407"/>
        <end position="444"/>
    </location>
</feature>
<feature type="transmembrane region" description="Helical" evidence="15">
    <location>
        <begin position="13"/>
        <end position="35"/>
    </location>
</feature>
<evidence type="ECO:0000256" key="10">
    <source>
        <dbReference type="ARBA" id="ARBA00023180"/>
    </source>
</evidence>
<keyword evidence="6 15" id="KW-1133">Transmembrane helix</keyword>
<keyword evidence="4 13" id="KW-0894">Sodium channel</keyword>
<reference evidence="17" key="1">
    <citation type="submission" date="2024-02" db="UniProtKB">
        <authorList>
            <consortium name="WormBaseParasite"/>
        </authorList>
    </citation>
    <scope>IDENTIFICATION</scope>
</reference>
<sequence length="444" mass="50770">MIRIYSSDTWPSRIFWCLVVVTCLVLFLLHSGMMLEFYHSKPTFRQYTDEPLQLEDLPFITICKENGYTAMKNISLKEEEFDVAFRVMRQEFLTVDEYEILRRLENERRVTAEELYTSLSLTCKELLKTLKVSGKGYDACEFASEDLTEYGVCWTVGKWPARRANDRVEIVIKNTKPASNIIVHVHSRLVQPSVMAKGLYIPKDRIAHMIVQPNMVDSLEIGSWGTCSKEWSPNIQLGENYTLTNCFRHCMAQQFLEACACVPYHLKAFGEPICTLGEMHTCRRAGYVAGSMGLFLGMSCVTLLEIFMFLFKVAWGTVNDNRHKEFFDRMLEGTEKKREPQLKQQIIIASRKNSAASDSSESDSSECTIVEENIGIVFDEKRKASIFRMPDSVIQPRNKFLERVRSSTNTSIKSGGKARGAFGIPDPTNLNTRRRLSHFPGIGF</sequence>
<keyword evidence="11 13" id="KW-0739">Sodium transport</keyword>
<evidence type="ECO:0000256" key="15">
    <source>
        <dbReference type="SAM" id="Phobius"/>
    </source>
</evidence>
<keyword evidence="3 13" id="KW-0813">Transport</keyword>
<feature type="transmembrane region" description="Helical" evidence="15">
    <location>
        <begin position="293"/>
        <end position="315"/>
    </location>
</feature>
<dbReference type="PRINTS" id="PR01078">
    <property type="entry name" value="AMINACHANNEL"/>
</dbReference>
<name>A0AAF3FQ01_9BILA</name>
<dbReference type="Pfam" id="PF00858">
    <property type="entry name" value="ASC"/>
    <property type="match status" value="1"/>
</dbReference>
<dbReference type="GO" id="GO:0005886">
    <property type="term" value="C:plasma membrane"/>
    <property type="evidence" value="ECO:0007669"/>
    <property type="project" value="TreeGrafter"/>
</dbReference>
<keyword evidence="9 15" id="KW-0472">Membrane</keyword>
<protein>
    <submittedName>
        <fullName evidence="17">Uncharacterized protein</fullName>
    </submittedName>
</protein>
<dbReference type="PANTHER" id="PTHR11690:SF222">
    <property type="entry name" value="AMILORIDE-SENSITIVE SODIUM CHANNEL SUBUNIT GAMMA"/>
    <property type="match status" value="1"/>
</dbReference>
<dbReference type="PANTHER" id="PTHR11690">
    <property type="entry name" value="AMILORIDE-SENSITIVE SODIUM CHANNEL-RELATED"/>
    <property type="match status" value="1"/>
</dbReference>
<evidence type="ECO:0000256" key="14">
    <source>
        <dbReference type="SAM" id="MobiDB-lite"/>
    </source>
</evidence>
<keyword evidence="10" id="KW-0325">Glycoprotein</keyword>
<evidence type="ECO:0000256" key="5">
    <source>
        <dbReference type="ARBA" id="ARBA00022692"/>
    </source>
</evidence>
<evidence type="ECO:0000256" key="8">
    <source>
        <dbReference type="ARBA" id="ARBA00023065"/>
    </source>
</evidence>
<keyword evidence="12 13" id="KW-0407">Ion channel</keyword>
<evidence type="ECO:0000256" key="7">
    <source>
        <dbReference type="ARBA" id="ARBA00023053"/>
    </source>
</evidence>
<proteinExistence type="inferred from homology"/>
<comment type="similarity">
    <text evidence="2 13">Belongs to the amiloride-sensitive sodium channel (TC 1.A.6) family.</text>
</comment>
<accession>A0AAF3FQ01</accession>
<evidence type="ECO:0000256" key="6">
    <source>
        <dbReference type="ARBA" id="ARBA00022989"/>
    </source>
</evidence>
<keyword evidence="16" id="KW-1185">Reference proteome</keyword>
<evidence type="ECO:0000313" key="16">
    <source>
        <dbReference type="Proteomes" id="UP000887575"/>
    </source>
</evidence>
<evidence type="ECO:0000313" key="17">
    <source>
        <dbReference type="WBParaSite" id="MBELARI_LOCUS9068"/>
    </source>
</evidence>
<evidence type="ECO:0000256" key="2">
    <source>
        <dbReference type="ARBA" id="ARBA00007193"/>
    </source>
</evidence>
<evidence type="ECO:0000256" key="11">
    <source>
        <dbReference type="ARBA" id="ARBA00023201"/>
    </source>
</evidence>
<dbReference type="GO" id="GO:0015280">
    <property type="term" value="F:ligand-gated sodium channel activity"/>
    <property type="evidence" value="ECO:0007669"/>
    <property type="project" value="TreeGrafter"/>
</dbReference>
<dbReference type="WBParaSite" id="MBELARI_LOCUS9068">
    <property type="protein sequence ID" value="MBELARI_LOCUS9068"/>
    <property type="gene ID" value="MBELARI_LOCUS9068"/>
</dbReference>
<dbReference type="Gene3D" id="1.10.287.820">
    <property type="entry name" value="Acid-sensing ion channel domain"/>
    <property type="match status" value="1"/>
</dbReference>
<evidence type="ECO:0000256" key="3">
    <source>
        <dbReference type="ARBA" id="ARBA00022448"/>
    </source>
</evidence>
<comment type="subcellular location">
    <subcellularLocation>
        <location evidence="1">Membrane</location>
        <topology evidence="1">Multi-pass membrane protein</topology>
    </subcellularLocation>
</comment>
<keyword evidence="7" id="KW-0915">Sodium</keyword>
<evidence type="ECO:0000256" key="4">
    <source>
        <dbReference type="ARBA" id="ARBA00022461"/>
    </source>
</evidence>
<evidence type="ECO:0000256" key="13">
    <source>
        <dbReference type="RuleBase" id="RU000679"/>
    </source>
</evidence>
<dbReference type="Proteomes" id="UP000887575">
    <property type="component" value="Unassembled WGS sequence"/>
</dbReference>
<evidence type="ECO:0000256" key="12">
    <source>
        <dbReference type="ARBA" id="ARBA00023303"/>
    </source>
</evidence>
<evidence type="ECO:0000256" key="9">
    <source>
        <dbReference type="ARBA" id="ARBA00023136"/>
    </source>
</evidence>
<organism evidence="16 17">
    <name type="scientific">Mesorhabditis belari</name>
    <dbReference type="NCBI Taxonomy" id="2138241"/>
    <lineage>
        <taxon>Eukaryota</taxon>
        <taxon>Metazoa</taxon>
        <taxon>Ecdysozoa</taxon>
        <taxon>Nematoda</taxon>
        <taxon>Chromadorea</taxon>
        <taxon>Rhabditida</taxon>
        <taxon>Rhabditina</taxon>
        <taxon>Rhabditomorpha</taxon>
        <taxon>Rhabditoidea</taxon>
        <taxon>Rhabditidae</taxon>
        <taxon>Mesorhabditinae</taxon>
        <taxon>Mesorhabditis</taxon>
    </lineage>
</organism>
<dbReference type="AlphaFoldDB" id="A0AAF3FQ01"/>
<keyword evidence="5 13" id="KW-0812">Transmembrane</keyword>
<evidence type="ECO:0000256" key="1">
    <source>
        <dbReference type="ARBA" id="ARBA00004141"/>
    </source>
</evidence>
<keyword evidence="8 13" id="KW-0406">Ion transport</keyword>
<dbReference type="InterPro" id="IPR001873">
    <property type="entry name" value="ENaC"/>
</dbReference>